<proteinExistence type="predicted"/>
<dbReference type="Proteomes" id="UP001621714">
    <property type="component" value="Unassembled WGS sequence"/>
</dbReference>
<gene>
    <name evidence="2" type="ORF">V6U78_03110</name>
</gene>
<dbReference type="RefSeq" id="WP_405337102.1">
    <property type="nucleotide sequence ID" value="NZ_JBANFI010000002.1"/>
</dbReference>
<dbReference type="Pfam" id="PF09364">
    <property type="entry name" value="XFP_N"/>
    <property type="match status" value="1"/>
</dbReference>
<dbReference type="InterPro" id="IPR009014">
    <property type="entry name" value="Transketo_C/PFOR_II"/>
</dbReference>
<dbReference type="Gene3D" id="3.40.50.920">
    <property type="match status" value="1"/>
</dbReference>
<dbReference type="InterPro" id="IPR018970">
    <property type="entry name" value="Xul5P/Fru6P_PKetolase_N"/>
</dbReference>
<dbReference type="InterPro" id="IPR005593">
    <property type="entry name" value="Xul5P/Fru6P_PKetolase"/>
</dbReference>
<keyword evidence="3" id="KW-1185">Reference proteome</keyword>
<comment type="caution">
    <text evidence="2">The sequence shown here is derived from an EMBL/GenBank/DDBJ whole genome shotgun (WGS) entry which is preliminary data.</text>
</comment>
<dbReference type="EMBL" id="JBANFI010000002">
    <property type="protein sequence ID" value="MFK7160023.1"/>
    <property type="molecule type" value="Genomic_DNA"/>
</dbReference>
<dbReference type="InterPro" id="IPR029061">
    <property type="entry name" value="THDP-binding"/>
</dbReference>
<accession>A0ABW8PWJ5</accession>
<dbReference type="SUPFAM" id="SSF52518">
    <property type="entry name" value="Thiamin diphosphate-binding fold (THDP-binding)"/>
    <property type="match status" value="1"/>
</dbReference>
<sequence>MTPAFFGMDFDAAALQQEAQQACEQDPLFATWAEGQGVIVHQPLTQVRIARLLASLEAQGSDRKVLLERLMAADQLANAALWLVVHATYAQQVKVDGAPLEAADFKADPQGHTGGSLNMVPAYLGYLLANLFSGQTRSWLMEQGHCVAAIDSVNLLVGNQKQRHAEAYPAWDNPSLTRFVQDFYSYAINQQGQPASPLGSHANVNTAGAVSEGGYLGFTGLQYVHACEQGEQLVAFLSDGAFEEQRGSDWAPLWWRAEDSGWVTPVMIANGRRIDQRSTLMLEGGPEWFATHLKQHGFMPCLIDGRDPADFAWGILTSEAWLQQEAEQIRAGQAHYPARLPYLIAEAPKGYGFPGAGTNRAHGTPLPANPAKDEEARRLFNEGAARLWQSPSVLDQARCVFQQHAQQQRPLERDHALTQRQVADLLQPTPPWIPADQRLHSPMASVDVAFSQLIKLNPDLRVRVGNPDEMSSNNMNLTLAKLKHRVCQPEFSLDEAVDGAVITALNEEAVVSAVLANKGGLNLAVSYEAFSVKMLGALRQELIFARHQKEAGEPAGWRSIPIISSSHLWENGKNEQSHQDSTLAEALLGEMSDMARVIFPADANSAAMALLDVYRYQGQIANLIVPKRALPSVMDEQQSRLLAEQGAVCVAGQASAAIQLVAIGAYQLQQALLAWQRLDQQGEAACVIYLQEPGRYRQARDAWEASWQVSAAEREALFPSSTAIRIFICHGRPEVLLGHLRPLDLGPERTAALGYINRGGTLDVHGLLLANSSSWAHVLQRVADLKQQSQKNWLTAEETQALLGQAPLTQLLPIAR</sequence>
<reference evidence="2 3" key="1">
    <citation type="submission" date="2024-02" db="EMBL/GenBank/DDBJ databases">
        <title>Marinospirillum sp. MEB 164 isolated from Lonar lake sediment.</title>
        <authorList>
            <person name="Joshi A."/>
            <person name="Thite S."/>
        </authorList>
    </citation>
    <scope>NUCLEOTIDE SEQUENCE [LARGE SCALE GENOMIC DNA]</scope>
    <source>
        <strain evidence="2 3">MEB164</strain>
    </source>
</reference>
<name>A0ABW8PWJ5_9GAMM</name>
<evidence type="ECO:0000313" key="3">
    <source>
        <dbReference type="Proteomes" id="UP001621714"/>
    </source>
</evidence>
<evidence type="ECO:0000313" key="2">
    <source>
        <dbReference type="EMBL" id="MFK7160023.1"/>
    </source>
</evidence>
<dbReference type="PANTHER" id="PTHR31273:SF0">
    <property type="entry name" value="PHOSPHOKETOLASE-RELATED"/>
    <property type="match status" value="1"/>
</dbReference>
<feature type="domain" description="Xylulose 5-phosphate/Fructose 6-phosphate phosphoketolase N-terminal" evidence="1">
    <location>
        <begin position="69"/>
        <end position="376"/>
    </location>
</feature>
<protein>
    <submittedName>
        <fullName evidence="2">Xylulose 5-phosphate 3-epimerase</fullName>
    </submittedName>
</protein>
<organism evidence="2 3">
    <name type="scientific">Marinospirillum alkalitolerans</name>
    <dbReference type="NCBI Taxonomy" id="3123374"/>
    <lineage>
        <taxon>Bacteria</taxon>
        <taxon>Pseudomonadati</taxon>
        <taxon>Pseudomonadota</taxon>
        <taxon>Gammaproteobacteria</taxon>
        <taxon>Oceanospirillales</taxon>
        <taxon>Oceanospirillaceae</taxon>
        <taxon>Marinospirillum</taxon>
    </lineage>
</organism>
<dbReference type="Pfam" id="PF03894">
    <property type="entry name" value="XFP"/>
    <property type="match status" value="1"/>
</dbReference>
<dbReference type="PANTHER" id="PTHR31273">
    <property type="entry name" value="PHOSPHOKETOLASE-RELATED"/>
    <property type="match status" value="1"/>
</dbReference>
<dbReference type="Gene3D" id="3.40.50.970">
    <property type="match status" value="2"/>
</dbReference>
<evidence type="ECO:0000259" key="1">
    <source>
        <dbReference type="Pfam" id="PF09364"/>
    </source>
</evidence>